<keyword evidence="3" id="KW-1185">Reference proteome</keyword>
<feature type="region of interest" description="Disordered" evidence="1">
    <location>
        <begin position="1"/>
        <end position="88"/>
    </location>
</feature>
<proteinExistence type="predicted"/>
<evidence type="ECO:0000256" key="1">
    <source>
        <dbReference type="SAM" id="MobiDB-lite"/>
    </source>
</evidence>
<dbReference type="Proteomes" id="UP000299102">
    <property type="component" value="Unassembled WGS sequence"/>
</dbReference>
<evidence type="ECO:0000313" key="3">
    <source>
        <dbReference type="Proteomes" id="UP000299102"/>
    </source>
</evidence>
<comment type="caution">
    <text evidence="2">The sequence shown here is derived from an EMBL/GenBank/DDBJ whole genome shotgun (WGS) entry which is preliminary data.</text>
</comment>
<dbReference type="AlphaFoldDB" id="A0A4C1STL8"/>
<evidence type="ECO:0000313" key="2">
    <source>
        <dbReference type="EMBL" id="GBP05266.1"/>
    </source>
</evidence>
<reference evidence="2 3" key="1">
    <citation type="journal article" date="2019" name="Commun. Biol.">
        <title>The bagworm genome reveals a unique fibroin gene that provides high tensile strength.</title>
        <authorList>
            <person name="Kono N."/>
            <person name="Nakamura H."/>
            <person name="Ohtoshi R."/>
            <person name="Tomita M."/>
            <person name="Numata K."/>
            <person name="Arakawa K."/>
        </authorList>
    </citation>
    <scope>NUCLEOTIDE SEQUENCE [LARGE SCALE GENOMIC DNA]</scope>
</reference>
<gene>
    <name evidence="2" type="ORF">EVAR_76720_1</name>
</gene>
<sequence length="117" mass="13371">MHATADDRADSKRRNVTDRACGKASIRISMEREDKFERSPTSNKFSGETKMKELKSSSASLSRLGWNSIPAHSGSKDTRRSADATPEYYAKPRLRKFDSRLFIAIDLPKYFKKIPRD</sequence>
<dbReference type="EMBL" id="BGZK01000017">
    <property type="protein sequence ID" value="GBP05266.1"/>
    <property type="molecule type" value="Genomic_DNA"/>
</dbReference>
<protein>
    <submittedName>
        <fullName evidence="2">Uncharacterized protein</fullName>
    </submittedName>
</protein>
<accession>A0A4C1STL8</accession>
<feature type="compositionally biased region" description="Basic and acidic residues" evidence="1">
    <location>
        <begin position="1"/>
        <end position="21"/>
    </location>
</feature>
<feature type="compositionally biased region" description="Basic and acidic residues" evidence="1">
    <location>
        <begin position="29"/>
        <end position="38"/>
    </location>
</feature>
<organism evidence="2 3">
    <name type="scientific">Eumeta variegata</name>
    <name type="common">Bagworm moth</name>
    <name type="synonym">Eumeta japonica</name>
    <dbReference type="NCBI Taxonomy" id="151549"/>
    <lineage>
        <taxon>Eukaryota</taxon>
        <taxon>Metazoa</taxon>
        <taxon>Ecdysozoa</taxon>
        <taxon>Arthropoda</taxon>
        <taxon>Hexapoda</taxon>
        <taxon>Insecta</taxon>
        <taxon>Pterygota</taxon>
        <taxon>Neoptera</taxon>
        <taxon>Endopterygota</taxon>
        <taxon>Lepidoptera</taxon>
        <taxon>Glossata</taxon>
        <taxon>Ditrysia</taxon>
        <taxon>Tineoidea</taxon>
        <taxon>Psychidae</taxon>
        <taxon>Oiketicinae</taxon>
        <taxon>Eumeta</taxon>
    </lineage>
</organism>
<name>A0A4C1STL8_EUMVA</name>